<feature type="transmembrane region" description="Helical" evidence="1">
    <location>
        <begin position="20"/>
        <end position="39"/>
    </location>
</feature>
<dbReference type="AlphaFoldDB" id="A0A251R5T3"/>
<accession>A0A251R5T3</accession>
<organism evidence="2 3">
    <name type="scientific">Prunus persica</name>
    <name type="common">Peach</name>
    <name type="synonym">Amygdalus persica</name>
    <dbReference type="NCBI Taxonomy" id="3760"/>
    <lineage>
        <taxon>Eukaryota</taxon>
        <taxon>Viridiplantae</taxon>
        <taxon>Streptophyta</taxon>
        <taxon>Embryophyta</taxon>
        <taxon>Tracheophyta</taxon>
        <taxon>Spermatophyta</taxon>
        <taxon>Magnoliopsida</taxon>
        <taxon>eudicotyledons</taxon>
        <taxon>Gunneridae</taxon>
        <taxon>Pentapetalae</taxon>
        <taxon>rosids</taxon>
        <taxon>fabids</taxon>
        <taxon>Rosales</taxon>
        <taxon>Rosaceae</taxon>
        <taxon>Amygdaloideae</taxon>
        <taxon>Amygdaleae</taxon>
        <taxon>Prunus</taxon>
    </lineage>
</organism>
<keyword evidence="1" id="KW-1133">Transmembrane helix</keyword>
<protein>
    <submittedName>
        <fullName evidence="2">Uncharacterized protein</fullName>
    </submittedName>
</protein>
<keyword evidence="1" id="KW-0472">Membrane</keyword>
<gene>
    <name evidence="2" type="ORF">PRUPE_1G310200</name>
</gene>
<name>A0A251R5T3_PRUPE</name>
<evidence type="ECO:0000313" key="3">
    <source>
        <dbReference type="Proteomes" id="UP000006882"/>
    </source>
</evidence>
<sequence>MTHLLTDCKLERGMLATFSLTVSFFCLTCVILLTLFTLIKCIQFIKIKIHNFLTFFKILKFFFNVNYFKENVCFKKKEREMFIFFLNTKDFFFLYI</sequence>
<evidence type="ECO:0000313" key="2">
    <source>
        <dbReference type="EMBL" id="ONI31398.1"/>
    </source>
</evidence>
<dbReference type="EMBL" id="CM007651">
    <property type="protein sequence ID" value="ONI31398.1"/>
    <property type="molecule type" value="Genomic_DNA"/>
</dbReference>
<evidence type="ECO:0000256" key="1">
    <source>
        <dbReference type="SAM" id="Phobius"/>
    </source>
</evidence>
<dbReference type="Gramene" id="ONI31398">
    <property type="protein sequence ID" value="ONI31398"/>
    <property type="gene ID" value="PRUPE_1G310200"/>
</dbReference>
<keyword evidence="3" id="KW-1185">Reference proteome</keyword>
<reference evidence="2 3" key="1">
    <citation type="journal article" date="2013" name="Nat. Genet.">
        <title>The high-quality draft genome of peach (Prunus persica) identifies unique patterns of genetic diversity, domestication and genome evolution.</title>
        <authorList>
            <consortium name="International Peach Genome Initiative"/>
            <person name="Verde I."/>
            <person name="Abbott A.G."/>
            <person name="Scalabrin S."/>
            <person name="Jung S."/>
            <person name="Shu S."/>
            <person name="Marroni F."/>
            <person name="Zhebentyayeva T."/>
            <person name="Dettori M.T."/>
            <person name="Grimwood J."/>
            <person name="Cattonaro F."/>
            <person name="Zuccolo A."/>
            <person name="Rossini L."/>
            <person name="Jenkins J."/>
            <person name="Vendramin E."/>
            <person name="Meisel L.A."/>
            <person name="Decroocq V."/>
            <person name="Sosinski B."/>
            <person name="Prochnik S."/>
            <person name="Mitros T."/>
            <person name="Policriti A."/>
            <person name="Cipriani G."/>
            <person name="Dondini L."/>
            <person name="Ficklin S."/>
            <person name="Goodstein D.M."/>
            <person name="Xuan P."/>
            <person name="Del Fabbro C."/>
            <person name="Aramini V."/>
            <person name="Copetti D."/>
            <person name="Gonzalez S."/>
            <person name="Horner D.S."/>
            <person name="Falchi R."/>
            <person name="Lucas S."/>
            <person name="Mica E."/>
            <person name="Maldonado J."/>
            <person name="Lazzari B."/>
            <person name="Bielenberg D."/>
            <person name="Pirona R."/>
            <person name="Miculan M."/>
            <person name="Barakat A."/>
            <person name="Testolin R."/>
            <person name="Stella A."/>
            <person name="Tartarini S."/>
            <person name="Tonutti P."/>
            <person name="Arus P."/>
            <person name="Orellana A."/>
            <person name="Wells C."/>
            <person name="Main D."/>
            <person name="Vizzotto G."/>
            <person name="Silva H."/>
            <person name="Salamini F."/>
            <person name="Schmutz J."/>
            <person name="Morgante M."/>
            <person name="Rokhsar D.S."/>
        </authorList>
    </citation>
    <scope>NUCLEOTIDE SEQUENCE [LARGE SCALE GENOMIC DNA]</scope>
    <source>
        <strain evidence="3">cv. Nemared</strain>
    </source>
</reference>
<dbReference type="Proteomes" id="UP000006882">
    <property type="component" value="Chromosome G1"/>
</dbReference>
<proteinExistence type="predicted"/>
<keyword evidence="1" id="KW-0812">Transmembrane</keyword>